<dbReference type="AlphaFoldDB" id="A0A8X6G8C4"/>
<feature type="chain" id="PRO_5036500649" description="Secreted peptide" evidence="2">
    <location>
        <begin position="35"/>
        <end position="131"/>
    </location>
</feature>
<proteinExistence type="predicted"/>
<protein>
    <recommendedName>
        <fullName evidence="5">Secreted peptide</fullName>
    </recommendedName>
</protein>
<dbReference type="Proteomes" id="UP000887116">
    <property type="component" value="Unassembled WGS sequence"/>
</dbReference>
<evidence type="ECO:0000313" key="4">
    <source>
        <dbReference type="Proteomes" id="UP000887116"/>
    </source>
</evidence>
<comment type="caution">
    <text evidence="3">The sequence shown here is derived from an EMBL/GenBank/DDBJ whole genome shotgun (WGS) entry which is preliminary data.</text>
</comment>
<sequence length="131" mass="14482">MLLAFPSAMQSLCSDVIRLALLPLLSLVVDLALPRDLCRWVERGPSPCCPDILSRSCALFVLCCLHFLEPSLFYAGSDRWPGLFRCLAVRCCSMIRLAAVFYLPSVTSWLSCFVVSLAATRLSSLRIILPA</sequence>
<name>A0A8X6G8C4_TRICU</name>
<keyword evidence="1" id="KW-0812">Transmembrane</keyword>
<keyword evidence="2" id="KW-0732">Signal</keyword>
<evidence type="ECO:0008006" key="5">
    <source>
        <dbReference type="Google" id="ProtNLM"/>
    </source>
</evidence>
<gene>
    <name evidence="3" type="ORF">TNCT_166591</name>
</gene>
<evidence type="ECO:0000256" key="1">
    <source>
        <dbReference type="SAM" id="Phobius"/>
    </source>
</evidence>
<keyword evidence="1" id="KW-1133">Transmembrane helix</keyword>
<keyword evidence="4" id="KW-1185">Reference proteome</keyword>
<reference evidence="3" key="1">
    <citation type="submission" date="2020-07" db="EMBL/GenBank/DDBJ databases">
        <title>Multicomponent nature underlies the extraordinary mechanical properties of spider dragline silk.</title>
        <authorList>
            <person name="Kono N."/>
            <person name="Nakamura H."/>
            <person name="Mori M."/>
            <person name="Yoshida Y."/>
            <person name="Ohtoshi R."/>
            <person name="Malay A.D."/>
            <person name="Moran D.A.P."/>
            <person name="Tomita M."/>
            <person name="Numata K."/>
            <person name="Arakawa K."/>
        </authorList>
    </citation>
    <scope>NUCLEOTIDE SEQUENCE</scope>
</reference>
<evidence type="ECO:0000313" key="3">
    <source>
        <dbReference type="EMBL" id="GFQ98497.1"/>
    </source>
</evidence>
<organism evidence="3 4">
    <name type="scientific">Trichonephila clavata</name>
    <name type="common">Joro spider</name>
    <name type="synonym">Nephila clavata</name>
    <dbReference type="NCBI Taxonomy" id="2740835"/>
    <lineage>
        <taxon>Eukaryota</taxon>
        <taxon>Metazoa</taxon>
        <taxon>Ecdysozoa</taxon>
        <taxon>Arthropoda</taxon>
        <taxon>Chelicerata</taxon>
        <taxon>Arachnida</taxon>
        <taxon>Araneae</taxon>
        <taxon>Araneomorphae</taxon>
        <taxon>Entelegynae</taxon>
        <taxon>Araneoidea</taxon>
        <taxon>Nephilidae</taxon>
        <taxon>Trichonephila</taxon>
    </lineage>
</organism>
<keyword evidence="1" id="KW-0472">Membrane</keyword>
<dbReference type="EMBL" id="BMAO01034731">
    <property type="protein sequence ID" value="GFQ98497.1"/>
    <property type="molecule type" value="Genomic_DNA"/>
</dbReference>
<feature type="transmembrane region" description="Helical" evidence="1">
    <location>
        <begin position="108"/>
        <end position="129"/>
    </location>
</feature>
<evidence type="ECO:0000256" key="2">
    <source>
        <dbReference type="SAM" id="SignalP"/>
    </source>
</evidence>
<feature type="signal peptide" evidence="2">
    <location>
        <begin position="1"/>
        <end position="34"/>
    </location>
</feature>
<accession>A0A8X6G8C4</accession>